<accession>A0A060SIY7</accession>
<proteinExistence type="predicted"/>
<protein>
    <submittedName>
        <fullName evidence="2">Uncharacterized protein</fullName>
    </submittedName>
</protein>
<organism evidence="2 3">
    <name type="scientific">Pycnoporus cinnabarinus</name>
    <name type="common">Cinnabar-red polypore</name>
    <name type="synonym">Trametes cinnabarina</name>
    <dbReference type="NCBI Taxonomy" id="5643"/>
    <lineage>
        <taxon>Eukaryota</taxon>
        <taxon>Fungi</taxon>
        <taxon>Dikarya</taxon>
        <taxon>Basidiomycota</taxon>
        <taxon>Agaricomycotina</taxon>
        <taxon>Agaricomycetes</taxon>
        <taxon>Polyporales</taxon>
        <taxon>Polyporaceae</taxon>
        <taxon>Trametes</taxon>
    </lineage>
</organism>
<dbReference type="Proteomes" id="UP000029665">
    <property type="component" value="Unassembled WGS sequence"/>
</dbReference>
<gene>
    <name evidence="2" type="ORF">BN946_scf184850.g12</name>
</gene>
<evidence type="ECO:0000313" key="2">
    <source>
        <dbReference type="EMBL" id="CDO74340.1"/>
    </source>
</evidence>
<feature type="region of interest" description="Disordered" evidence="1">
    <location>
        <begin position="33"/>
        <end position="52"/>
    </location>
</feature>
<name>A0A060SIY7_PYCCI</name>
<dbReference type="HOGENOM" id="CLU_1023563_0_0_1"/>
<evidence type="ECO:0000313" key="3">
    <source>
        <dbReference type="Proteomes" id="UP000029665"/>
    </source>
</evidence>
<sequence length="272" mass="30183">MPLTIERDYSFWEEEASRNRQLREWTTIVYNETPASPPGTSGPAAPVTAHPESGKATSFIHHTAPFGEDSGDTEGAPISSKAGRASKLKAKAVSPVPVPTKLPLGLRLAVPLPRDVDPTFQIPVNIAGEPGLRIAQCEWINKRMPNDLVLKAVDGADKCIDDLVLDRRVCVHKAYFPIQRGAEAYVPTKLPLKEGLTVAHLLTLIIRRQYDGWLKAYGRVRALAQLEDLVGDDEALPPNTEVSFEHLYIVAIRRCEDRDGRLRLFPQLEVRI</sequence>
<keyword evidence="3" id="KW-1185">Reference proteome</keyword>
<dbReference type="EMBL" id="CCBP010000160">
    <property type="protein sequence ID" value="CDO74340.1"/>
    <property type="molecule type" value="Genomic_DNA"/>
</dbReference>
<comment type="caution">
    <text evidence="2">The sequence shown here is derived from an EMBL/GenBank/DDBJ whole genome shotgun (WGS) entry which is preliminary data.</text>
</comment>
<evidence type="ECO:0000256" key="1">
    <source>
        <dbReference type="SAM" id="MobiDB-lite"/>
    </source>
</evidence>
<reference evidence="2" key="1">
    <citation type="submission" date="2014-01" db="EMBL/GenBank/DDBJ databases">
        <title>The genome of the white-rot fungus Pycnoporus cinnabarinus: a basidiomycete model with a versatile arsenal for lignocellulosic biomass breakdown.</title>
        <authorList>
            <person name="Levasseur A."/>
            <person name="Lomascolo A."/>
            <person name="Ruiz-Duenas F.J."/>
            <person name="Uzan E."/>
            <person name="Piumi F."/>
            <person name="Kues U."/>
            <person name="Ram A.F.J."/>
            <person name="Murat C."/>
            <person name="Haon M."/>
            <person name="Benoit I."/>
            <person name="Arfi Y."/>
            <person name="Chevret D."/>
            <person name="Drula E."/>
            <person name="Kwon M.J."/>
            <person name="Gouret P."/>
            <person name="Lesage-Meessen L."/>
            <person name="Lombard V."/>
            <person name="Mariette J."/>
            <person name="Noirot C."/>
            <person name="Park J."/>
            <person name="Patyshakuliyeva A."/>
            <person name="Wieneger R.A.B."/>
            <person name="Wosten H.A.B."/>
            <person name="Martin F."/>
            <person name="Coutinho P.M."/>
            <person name="de Vries R."/>
            <person name="Martinez A.T."/>
            <person name="Klopp C."/>
            <person name="Pontarotti P."/>
            <person name="Henrissat B."/>
            <person name="Record E."/>
        </authorList>
    </citation>
    <scope>NUCLEOTIDE SEQUENCE [LARGE SCALE GENOMIC DNA]</scope>
    <source>
        <strain evidence="2">BRFM137</strain>
    </source>
</reference>
<dbReference type="AlphaFoldDB" id="A0A060SIY7"/>
<dbReference type="OrthoDB" id="2757662at2759"/>